<feature type="region of interest" description="Disordered" evidence="1">
    <location>
        <begin position="53"/>
        <end position="74"/>
    </location>
</feature>
<reference evidence="2" key="1">
    <citation type="submission" date="2013-05" db="EMBL/GenBank/DDBJ databases">
        <title>Genome assembly of Cystobacter fuscus DSM 2262.</title>
        <authorList>
            <person name="Sharma G."/>
            <person name="Khatri I."/>
            <person name="Kaur C."/>
            <person name="Mayilraj S."/>
            <person name="Subramanian S."/>
        </authorList>
    </citation>
    <scope>NUCLEOTIDE SEQUENCE [LARGE SCALE GENOMIC DNA]</scope>
    <source>
        <strain evidence="2">DSM 2262</strain>
    </source>
</reference>
<evidence type="ECO:0000256" key="1">
    <source>
        <dbReference type="SAM" id="MobiDB-lite"/>
    </source>
</evidence>
<dbReference type="AlphaFoldDB" id="S9QRN8"/>
<dbReference type="eggNOG" id="COG0583">
    <property type="taxonomic scope" value="Bacteria"/>
</dbReference>
<keyword evidence="3" id="KW-1185">Reference proteome</keyword>
<dbReference type="EMBL" id="ANAH02000004">
    <property type="protein sequence ID" value="EPX63949.1"/>
    <property type="molecule type" value="Genomic_DNA"/>
</dbReference>
<evidence type="ECO:0000313" key="2">
    <source>
        <dbReference type="EMBL" id="EPX63949.1"/>
    </source>
</evidence>
<accession>S9QRN8</accession>
<dbReference type="Gene3D" id="3.40.190.290">
    <property type="match status" value="1"/>
</dbReference>
<gene>
    <name evidence="2" type="ORF">D187_005082</name>
</gene>
<dbReference type="SUPFAM" id="SSF53850">
    <property type="entry name" value="Periplasmic binding protein-like II"/>
    <property type="match status" value="1"/>
</dbReference>
<dbReference type="Proteomes" id="UP000011682">
    <property type="component" value="Unassembled WGS sequence"/>
</dbReference>
<protein>
    <submittedName>
        <fullName evidence="2">Transcriptional regulator, LysR family</fullName>
    </submittedName>
</protein>
<sequence>MRGGQLALVLEEERRYGNEVYAVWPQNKHLPSKVRAAIDVLVARIPERLSSATRPREVPARLSQGTEIVRSTPV</sequence>
<comment type="caution">
    <text evidence="2">The sequence shown here is derived from an EMBL/GenBank/DDBJ whole genome shotgun (WGS) entry which is preliminary data.</text>
</comment>
<organism evidence="2 3">
    <name type="scientific">Cystobacter fuscus (strain ATCC 25194 / DSM 2262 / NBRC 100088 / M29)</name>
    <dbReference type="NCBI Taxonomy" id="1242864"/>
    <lineage>
        <taxon>Bacteria</taxon>
        <taxon>Pseudomonadati</taxon>
        <taxon>Myxococcota</taxon>
        <taxon>Myxococcia</taxon>
        <taxon>Myxococcales</taxon>
        <taxon>Cystobacterineae</taxon>
        <taxon>Archangiaceae</taxon>
        <taxon>Cystobacter</taxon>
    </lineage>
</organism>
<dbReference type="RefSeq" id="WP_002631783.1">
    <property type="nucleotide sequence ID" value="NZ_ANAH02000004.1"/>
</dbReference>
<evidence type="ECO:0000313" key="3">
    <source>
        <dbReference type="Proteomes" id="UP000011682"/>
    </source>
</evidence>
<name>S9QRN8_CYSF2</name>
<proteinExistence type="predicted"/>